<dbReference type="Proteomes" id="UP000035721">
    <property type="component" value="Unassembled WGS sequence"/>
</dbReference>
<dbReference type="EMBL" id="CAJB01000031">
    <property type="protein sequence ID" value="CCH76433.1"/>
    <property type="molecule type" value="Genomic_DNA"/>
</dbReference>
<dbReference type="InterPro" id="IPR050415">
    <property type="entry name" value="MRET"/>
</dbReference>
<gene>
    <name evidence="11" type="ORF">BN12_1260011</name>
</gene>
<accession>A0A077LT03</accession>
<evidence type="ECO:0000313" key="12">
    <source>
        <dbReference type="Proteomes" id="UP000035721"/>
    </source>
</evidence>
<evidence type="ECO:0000256" key="8">
    <source>
        <dbReference type="ARBA" id="ARBA00023014"/>
    </source>
</evidence>
<keyword evidence="5" id="KW-0274">FAD</keyword>
<dbReference type="InterPro" id="IPR008333">
    <property type="entry name" value="Cbr1-like_FAD-bd_dom"/>
</dbReference>
<proteinExistence type="predicted"/>
<dbReference type="InterPro" id="IPR001433">
    <property type="entry name" value="OxRdtase_FAD/NAD-bd"/>
</dbReference>
<evidence type="ECO:0000256" key="6">
    <source>
        <dbReference type="ARBA" id="ARBA00023002"/>
    </source>
</evidence>
<comment type="caution">
    <text evidence="11">The sequence shown here is derived from an EMBL/GenBank/DDBJ whole genome shotgun (WGS) entry which is preliminary data.</text>
</comment>
<evidence type="ECO:0000259" key="10">
    <source>
        <dbReference type="PROSITE" id="PS51384"/>
    </source>
</evidence>
<feature type="compositionally biased region" description="Basic and acidic residues" evidence="9">
    <location>
        <begin position="266"/>
        <end position="275"/>
    </location>
</feature>
<evidence type="ECO:0000256" key="1">
    <source>
        <dbReference type="ARBA" id="ARBA00001974"/>
    </source>
</evidence>
<keyword evidence="4" id="KW-0479">Metal-binding</keyword>
<organism evidence="11 12">
    <name type="scientific">Nostocoides japonicum T1-X7</name>
    <dbReference type="NCBI Taxonomy" id="1194083"/>
    <lineage>
        <taxon>Bacteria</taxon>
        <taxon>Bacillati</taxon>
        <taxon>Actinomycetota</taxon>
        <taxon>Actinomycetes</taxon>
        <taxon>Micrococcales</taxon>
        <taxon>Intrasporangiaceae</taxon>
        <taxon>Nostocoides</taxon>
    </lineage>
</organism>
<dbReference type="PANTHER" id="PTHR47354">
    <property type="entry name" value="NADH OXIDOREDUCTASE HCR"/>
    <property type="match status" value="1"/>
</dbReference>
<evidence type="ECO:0000313" key="11">
    <source>
        <dbReference type="EMBL" id="CCH76433.1"/>
    </source>
</evidence>
<keyword evidence="3" id="KW-0001">2Fe-2S</keyword>
<dbReference type="InterPro" id="IPR001709">
    <property type="entry name" value="Flavoprot_Pyr_Nucl_cyt_Rdtase"/>
</dbReference>
<evidence type="ECO:0000256" key="3">
    <source>
        <dbReference type="ARBA" id="ARBA00022714"/>
    </source>
</evidence>
<dbReference type="CDD" id="cd06214">
    <property type="entry name" value="PA_degradation_oxidoreductase_like"/>
    <property type="match status" value="1"/>
</dbReference>
<dbReference type="RefSeq" id="WP_053080035.1">
    <property type="nucleotide sequence ID" value="NZ_HF570958.1"/>
</dbReference>
<dbReference type="STRING" id="1194083.BN12_1260011"/>
<evidence type="ECO:0000256" key="4">
    <source>
        <dbReference type="ARBA" id="ARBA00022723"/>
    </source>
</evidence>
<keyword evidence="7" id="KW-0408">Iron</keyword>
<feature type="region of interest" description="Disordered" evidence="9">
    <location>
        <begin position="266"/>
        <end position="289"/>
    </location>
</feature>
<evidence type="ECO:0000256" key="7">
    <source>
        <dbReference type="ARBA" id="ARBA00023004"/>
    </source>
</evidence>
<dbReference type="PRINTS" id="PR00371">
    <property type="entry name" value="FPNCR"/>
</dbReference>
<evidence type="ECO:0000256" key="2">
    <source>
        <dbReference type="ARBA" id="ARBA00022630"/>
    </source>
</evidence>
<dbReference type="PANTHER" id="PTHR47354:SF8">
    <property type="entry name" value="1,2-PHENYLACETYL-COA EPOXIDASE, SUBUNIT E"/>
    <property type="match status" value="1"/>
</dbReference>
<dbReference type="SUPFAM" id="SSF52343">
    <property type="entry name" value="Ferredoxin reductase-like, C-terminal NADP-linked domain"/>
    <property type="match status" value="1"/>
</dbReference>
<dbReference type="GO" id="GO:0016491">
    <property type="term" value="F:oxidoreductase activity"/>
    <property type="evidence" value="ECO:0007669"/>
    <property type="project" value="UniProtKB-KW"/>
</dbReference>
<dbReference type="SUPFAM" id="SSF63380">
    <property type="entry name" value="Riboflavin synthase domain-like"/>
    <property type="match status" value="1"/>
</dbReference>
<dbReference type="PROSITE" id="PS51384">
    <property type="entry name" value="FAD_FR"/>
    <property type="match status" value="1"/>
</dbReference>
<keyword evidence="6" id="KW-0560">Oxidoreductase</keyword>
<dbReference type="GO" id="GO:0046872">
    <property type="term" value="F:metal ion binding"/>
    <property type="evidence" value="ECO:0007669"/>
    <property type="project" value="UniProtKB-KW"/>
</dbReference>
<dbReference type="GO" id="GO:0051537">
    <property type="term" value="F:2 iron, 2 sulfur cluster binding"/>
    <property type="evidence" value="ECO:0007669"/>
    <property type="project" value="UniProtKB-KW"/>
</dbReference>
<dbReference type="Gene3D" id="3.40.50.80">
    <property type="entry name" value="Nucleotide-binding domain of ferredoxin-NADP reductase (FNR) module"/>
    <property type="match status" value="1"/>
</dbReference>
<dbReference type="InterPro" id="IPR017938">
    <property type="entry name" value="Riboflavin_synthase-like_b-brl"/>
</dbReference>
<feature type="domain" description="FAD-binding FR-type" evidence="10">
    <location>
        <begin position="17"/>
        <end position="126"/>
    </location>
</feature>
<evidence type="ECO:0000256" key="9">
    <source>
        <dbReference type="SAM" id="MobiDB-lite"/>
    </source>
</evidence>
<dbReference type="Gene3D" id="2.40.30.10">
    <property type="entry name" value="Translation factors"/>
    <property type="match status" value="1"/>
</dbReference>
<comment type="cofactor">
    <cofactor evidence="1">
        <name>FAD</name>
        <dbReference type="ChEBI" id="CHEBI:57692"/>
    </cofactor>
</comment>
<keyword evidence="2" id="KW-0285">Flavoprotein</keyword>
<dbReference type="GO" id="GO:0050660">
    <property type="term" value="F:flavin adenine dinucleotide binding"/>
    <property type="evidence" value="ECO:0007669"/>
    <property type="project" value="TreeGrafter"/>
</dbReference>
<keyword evidence="8" id="KW-0411">Iron-sulfur</keyword>
<sequence>MAPTGGLLSTSTGRPRPRFHPLRVVGVERVADGAVAVTFGVPDGLAGEFLRFRPGQHLTLRAEIDGEPVRQSYSIAMSPSAARRSGTLRIAAAGVPGGRMSTWLTTRVRPGDVIDVLPPLGDFTAPTVPDAQRHHVAIVGGSGITPVLSLITTVLEDEPRSRVTLVYANRTAASTMFLEELEALSRTHEGRCEVVHVRSREPGEDSLRSGRIDRSRLVRLLDDYAPVEDVDEWYLCGPAGLVETAQDTLADAGVDASRVHHEVFWTPPTDEHDGLRSAPATATRERPAS</sequence>
<evidence type="ECO:0000256" key="5">
    <source>
        <dbReference type="ARBA" id="ARBA00022827"/>
    </source>
</evidence>
<reference evidence="11 12" key="1">
    <citation type="journal article" date="2013" name="ISME J.">
        <title>A metabolic model for members of the genus Tetrasphaera involved in enhanced biological phosphorus removal.</title>
        <authorList>
            <person name="Kristiansen R."/>
            <person name="Nguyen H.T.T."/>
            <person name="Saunders A.M."/>
            <person name="Nielsen J.L."/>
            <person name="Wimmer R."/>
            <person name="Le V.Q."/>
            <person name="McIlroy S.J."/>
            <person name="Petrovski S."/>
            <person name="Seviour R.J."/>
            <person name="Calteau A."/>
            <person name="Nielsen K.L."/>
            <person name="Nielsen P.H."/>
        </authorList>
    </citation>
    <scope>NUCLEOTIDE SEQUENCE [LARGE SCALE GENOMIC DNA]</scope>
    <source>
        <strain evidence="11 12">T1-X7</strain>
    </source>
</reference>
<dbReference type="Pfam" id="PF00970">
    <property type="entry name" value="FAD_binding_6"/>
    <property type="match status" value="1"/>
</dbReference>
<name>A0A077LT03_9MICO</name>
<dbReference type="Pfam" id="PF00175">
    <property type="entry name" value="NAD_binding_1"/>
    <property type="match status" value="1"/>
</dbReference>
<dbReference type="PRINTS" id="PR00410">
    <property type="entry name" value="PHEHYDRXLASE"/>
</dbReference>
<keyword evidence="12" id="KW-1185">Reference proteome</keyword>
<protein>
    <submittedName>
        <fullName evidence="11">Phenylacetate-CoA oxygenase/reductase, PaaK subunit</fullName>
    </submittedName>
</protein>
<dbReference type="InterPro" id="IPR039261">
    <property type="entry name" value="FNR_nucleotide-bd"/>
</dbReference>
<dbReference type="InterPro" id="IPR017927">
    <property type="entry name" value="FAD-bd_FR_type"/>
</dbReference>
<dbReference type="AlphaFoldDB" id="A0A077LT03"/>